<gene>
    <name evidence="1" type="ORF">ATANTOWER_019720</name>
</gene>
<sequence length="101" mass="11393">MCWFIFLLGQSFPRFYYLALFPFALSRLFTLHCSQISSVAISHIPLCLPATQFLTCYHFPLNAFPSLSLVHTPPSSVYQFGCFHCSSLGPPVYSPCRHLAS</sequence>
<dbReference type="EMBL" id="JAHUTI010033642">
    <property type="protein sequence ID" value="MED6243409.1"/>
    <property type="molecule type" value="Genomic_DNA"/>
</dbReference>
<proteinExistence type="predicted"/>
<evidence type="ECO:0000313" key="1">
    <source>
        <dbReference type="EMBL" id="MED6243409.1"/>
    </source>
</evidence>
<name>A0ABU7AZH1_9TELE</name>
<dbReference type="Proteomes" id="UP001345963">
    <property type="component" value="Unassembled WGS sequence"/>
</dbReference>
<evidence type="ECO:0008006" key="3">
    <source>
        <dbReference type="Google" id="ProtNLM"/>
    </source>
</evidence>
<protein>
    <recommendedName>
        <fullName evidence="3">Secreted protein</fullName>
    </recommendedName>
</protein>
<accession>A0ABU7AZH1</accession>
<organism evidence="1 2">
    <name type="scientific">Ataeniobius toweri</name>
    <dbReference type="NCBI Taxonomy" id="208326"/>
    <lineage>
        <taxon>Eukaryota</taxon>
        <taxon>Metazoa</taxon>
        <taxon>Chordata</taxon>
        <taxon>Craniata</taxon>
        <taxon>Vertebrata</taxon>
        <taxon>Euteleostomi</taxon>
        <taxon>Actinopterygii</taxon>
        <taxon>Neopterygii</taxon>
        <taxon>Teleostei</taxon>
        <taxon>Neoteleostei</taxon>
        <taxon>Acanthomorphata</taxon>
        <taxon>Ovalentaria</taxon>
        <taxon>Atherinomorphae</taxon>
        <taxon>Cyprinodontiformes</taxon>
        <taxon>Goodeidae</taxon>
        <taxon>Ataeniobius</taxon>
    </lineage>
</organism>
<evidence type="ECO:0000313" key="2">
    <source>
        <dbReference type="Proteomes" id="UP001345963"/>
    </source>
</evidence>
<reference evidence="1 2" key="1">
    <citation type="submission" date="2021-07" db="EMBL/GenBank/DDBJ databases">
        <authorList>
            <person name="Palmer J.M."/>
        </authorList>
    </citation>
    <scope>NUCLEOTIDE SEQUENCE [LARGE SCALE GENOMIC DNA]</scope>
    <source>
        <strain evidence="1 2">AT_MEX2019</strain>
        <tissue evidence="1">Muscle</tissue>
    </source>
</reference>
<keyword evidence="2" id="KW-1185">Reference proteome</keyword>
<comment type="caution">
    <text evidence="1">The sequence shown here is derived from an EMBL/GenBank/DDBJ whole genome shotgun (WGS) entry which is preliminary data.</text>
</comment>